<keyword evidence="4 6" id="KW-1133">Transmembrane helix</keyword>
<feature type="transmembrane region" description="Helical" evidence="6">
    <location>
        <begin position="349"/>
        <end position="369"/>
    </location>
</feature>
<dbReference type="InterPro" id="IPR003838">
    <property type="entry name" value="ABC3_permease_C"/>
</dbReference>
<feature type="transmembrane region" description="Helical" evidence="6">
    <location>
        <begin position="390"/>
        <end position="411"/>
    </location>
</feature>
<dbReference type="Proteomes" id="UP000198611">
    <property type="component" value="Unassembled WGS sequence"/>
</dbReference>
<evidence type="ECO:0000256" key="6">
    <source>
        <dbReference type="SAM" id="Phobius"/>
    </source>
</evidence>
<dbReference type="STRING" id="1123397.SAMN05660831_02638"/>
<feature type="transmembrane region" description="Helical" evidence="6">
    <location>
        <begin position="417"/>
        <end position="437"/>
    </location>
</feature>
<dbReference type="RefSeq" id="WP_093429243.1">
    <property type="nucleotide sequence ID" value="NZ_FOMJ01000014.1"/>
</dbReference>
<proteinExistence type="predicted"/>
<dbReference type="GO" id="GO:0005886">
    <property type="term" value="C:plasma membrane"/>
    <property type="evidence" value="ECO:0007669"/>
    <property type="project" value="UniProtKB-SubCell"/>
</dbReference>
<evidence type="ECO:0000256" key="3">
    <source>
        <dbReference type="ARBA" id="ARBA00022692"/>
    </source>
</evidence>
<feature type="transmembrane region" description="Helical" evidence="6">
    <location>
        <begin position="289"/>
        <end position="316"/>
    </location>
</feature>
<dbReference type="InterPro" id="IPR025857">
    <property type="entry name" value="MacB_PCD"/>
</dbReference>
<evidence type="ECO:0000313" key="9">
    <source>
        <dbReference type="EMBL" id="SFD93904.1"/>
    </source>
</evidence>
<dbReference type="InterPro" id="IPR038766">
    <property type="entry name" value="Membrane_comp_ABC_pdt"/>
</dbReference>
<dbReference type="Pfam" id="PF12704">
    <property type="entry name" value="MacB_PCD"/>
    <property type="match status" value="2"/>
</dbReference>
<keyword evidence="10" id="KW-1185">Reference proteome</keyword>
<evidence type="ECO:0000313" key="10">
    <source>
        <dbReference type="Proteomes" id="UP000198611"/>
    </source>
</evidence>
<gene>
    <name evidence="9" type="ORF">SAMN05660831_02638</name>
</gene>
<feature type="domain" description="ABC3 transporter permease C-terminal" evidence="7">
    <location>
        <begin position="249"/>
        <end position="373"/>
    </location>
</feature>
<feature type="transmembrane region" description="Helical" evidence="6">
    <location>
        <begin position="794"/>
        <end position="817"/>
    </location>
</feature>
<accession>A0A1I1WFE8</accession>
<organism evidence="9 10">
    <name type="scientific">Thiohalospira halophila DSM 15071</name>
    <dbReference type="NCBI Taxonomy" id="1123397"/>
    <lineage>
        <taxon>Bacteria</taxon>
        <taxon>Pseudomonadati</taxon>
        <taxon>Pseudomonadota</taxon>
        <taxon>Gammaproteobacteria</taxon>
        <taxon>Thiohalospirales</taxon>
        <taxon>Thiohalospiraceae</taxon>
        <taxon>Thiohalospira</taxon>
    </lineage>
</organism>
<feature type="transmembrane region" description="Helical" evidence="6">
    <location>
        <begin position="758"/>
        <end position="782"/>
    </location>
</feature>
<sequence length="834" mass="86629">MLARLAARHTLREPLLTGLAILGVALGVAVVVAVDLAGDSARAAFDRSLAALTGPATHRIEAGPRGLDEERWVAFQREQGIRAAAPVVSGRLPTGAGPVRIRGVDPIAELGLGRLPPVTGAGQGDWFRMPPAVMATPATAEDLGLRRGEELRVEGANGARTVRLAGLLEPADPATATGLRGIVLTDIAVAQDLLDRRGRLDRVELTLTRERAEALAGALPPSWRLEPASAERETFRAMTRAFQINLQAFSLLALVVGLFLIFNTLRLAVIRRRGEIGRLRAVGATRGQILALVAGEAAIVAVAGTGLGLVAGWFLAQGLVGLVAQTINDLYFRLAVTEVTPAAWTWVKATLLGLGGTLAAALAPALEAVRVPPRAALARMEGEGRLQRQLAPAALAGLAVWGAAAGLLLVTRDLLSGYAGLFLLLAGFALVTPWLMARALPALGRGMGRLGVVPRLAAGGVATSLTRTAPAVVALAVAVSATVGVGTMVDSFRGSLQAWLGEALQADVYVTSAARRADGTGADLPPAAVAAVSDLPGVERATVSRAARVELGDRRVELFAVEAGATGLAGFPLTAGDPDRVEPAWRAGEGVLVSEPLARRQGLAPGDTLAVPTPTGEADWTVLGVFRDYGSEQGMIAVDRARYRERFDDPGVGAVGLHLAEGTDSEPVVEAARAAVAEWPALEVTSNQAVREASLAVFDRTFAITHVLRLLAVGVAFMGILSALLAWQLERGRELGLLRAVGLDPGQARRLVATETGLLGLAAGLLALPLGVALAGVLVHVINRRAFGWTMELTIPPGVLAEGLVLALVAALLAGIVPARRAARLPPARLVREE</sequence>
<feature type="domain" description="MacB-like periplasmic core" evidence="8">
    <location>
        <begin position="17"/>
        <end position="208"/>
    </location>
</feature>
<protein>
    <submittedName>
        <fullName evidence="9">Putative ABC transport system permease protein</fullName>
    </submittedName>
</protein>
<evidence type="ECO:0000256" key="4">
    <source>
        <dbReference type="ARBA" id="ARBA00022989"/>
    </source>
</evidence>
<reference evidence="9 10" key="1">
    <citation type="submission" date="2016-10" db="EMBL/GenBank/DDBJ databases">
        <authorList>
            <person name="de Groot N.N."/>
        </authorList>
    </citation>
    <scope>NUCLEOTIDE SEQUENCE [LARGE SCALE GENOMIC DNA]</scope>
    <source>
        <strain evidence="9 10">HL3</strain>
    </source>
</reference>
<keyword evidence="5 6" id="KW-0472">Membrane</keyword>
<evidence type="ECO:0000259" key="7">
    <source>
        <dbReference type="Pfam" id="PF02687"/>
    </source>
</evidence>
<feature type="transmembrane region" description="Helical" evidence="6">
    <location>
        <begin position="248"/>
        <end position="269"/>
    </location>
</feature>
<feature type="transmembrane region" description="Helical" evidence="6">
    <location>
        <begin position="710"/>
        <end position="729"/>
    </location>
</feature>
<name>A0A1I1WFE8_9GAMM</name>
<keyword evidence="2" id="KW-1003">Cell membrane</keyword>
<dbReference type="OrthoDB" id="343744at2"/>
<evidence type="ECO:0000256" key="1">
    <source>
        <dbReference type="ARBA" id="ARBA00004651"/>
    </source>
</evidence>
<evidence type="ECO:0000259" key="8">
    <source>
        <dbReference type="Pfam" id="PF12704"/>
    </source>
</evidence>
<dbReference type="EMBL" id="FOMJ01000014">
    <property type="protein sequence ID" value="SFD93904.1"/>
    <property type="molecule type" value="Genomic_DNA"/>
</dbReference>
<dbReference type="PANTHER" id="PTHR30287">
    <property type="entry name" value="MEMBRANE COMPONENT OF PREDICTED ABC SUPERFAMILY METABOLITE UPTAKE TRANSPORTER"/>
    <property type="match status" value="1"/>
</dbReference>
<evidence type="ECO:0000256" key="5">
    <source>
        <dbReference type="ARBA" id="ARBA00023136"/>
    </source>
</evidence>
<keyword evidence="3 6" id="KW-0812">Transmembrane</keyword>
<comment type="subcellular location">
    <subcellularLocation>
        <location evidence="1">Cell membrane</location>
        <topology evidence="1">Multi-pass membrane protein</topology>
    </subcellularLocation>
</comment>
<dbReference type="PANTHER" id="PTHR30287:SF2">
    <property type="entry name" value="BLL1001 PROTEIN"/>
    <property type="match status" value="1"/>
</dbReference>
<dbReference type="AlphaFoldDB" id="A0A1I1WFE8"/>
<dbReference type="Pfam" id="PF02687">
    <property type="entry name" value="FtsX"/>
    <property type="match status" value="2"/>
</dbReference>
<feature type="domain" description="ABC3 transporter permease C-terminal" evidence="7">
    <location>
        <begin position="710"/>
        <end position="827"/>
    </location>
</feature>
<feature type="domain" description="MacB-like periplasmic core" evidence="8">
    <location>
        <begin position="471"/>
        <end position="674"/>
    </location>
</feature>
<evidence type="ECO:0000256" key="2">
    <source>
        <dbReference type="ARBA" id="ARBA00022475"/>
    </source>
</evidence>